<proteinExistence type="predicted"/>
<feature type="domain" description="GAF" evidence="2">
    <location>
        <begin position="55"/>
        <end position="204"/>
    </location>
</feature>
<dbReference type="SUPFAM" id="SSF55781">
    <property type="entry name" value="GAF domain-like"/>
    <property type="match status" value="1"/>
</dbReference>
<dbReference type="Pfam" id="PF01590">
    <property type="entry name" value="GAF"/>
    <property type="match status" value="1"/>
</dbReference>
<dbReference type="AlphaFoldDB" id="A0A3B0UYY0"/>
<organism evidence="3">
    <name type="scientific">hydrothermal vent metagenome</name>
    <dbReference type="NCBI Taxonomy" id="652676"/>
    <lineage>
        <taxon>unclassified sequences</taxon>
        <taxon>metagenomes</taxon>
        <taxon>ecological metagenomes</taxon>
    </lineage>
</organism>
<dbReference type="SMART" id="SM00065">
    <property type="entry name" value="GAF"/>
    <property type="match status" value="1"/>
</dbReference>
<dbReference type="InterPro" id="IPR003018">
    <property type="entry name" value="GAF"/>
</dbReference>
<name>A0A3B0UYY0_9ZZZZ</name>
<protein>
    <recommendedName>
        <fullName evidence="2">GAF domain-containing protein</fullName>
    </recommendedName>
</protein>
<feature type="coiled-coil region" evidence="1">
    <location>
        <begin position="9"/>
        <end position="43"/>
    </location>
</feature>
<evidence type="ECO:0000259" key="2">
    <source>
        <dbReference type="SMART" id="SM00065"/>
    </source>
</evidence>
<dbReference type="InterPro" id="IPR029016">
    <property type="entry name" value="GAF-like_dom_sf"/>
</dbReference>
<accession>A0A3B0UYY0</accession>
<sequence>MSSQIRGTTHFLQQENIRLQKENERLQQEVVRLRLILRNLGNLNQMALSIHPDTNIIMLLDQILRAALDSIQAGDGSLMLVDDETQELSFVVVHGSVREQLIGHRIPLGVGIAGWVAQHAEAIIVPNVQTDPRFSPKTDQAFQFRTRSMLCVPIVFNGRVLGVIQALNKTTRKEFVHADLLMLNVVSQLAAAAIARAEAVLLSEDRAQ</sequence>
<keyword evidence="1" id="KW-0175">Coiled coil</keyword>
<evidence type="ECO:0000256" key="1">
    <source>
        <dbReference type="SAM" id="Coils"/>
    </source>
</evidence>
<reference evidence="3" key="1">
    <citation type="submission" date="2018-06" db="EMBL/GenBank/DDBJ databases">
        <authorList>
            <person name="Zhirakovskaya E."/>
        </authorList>
    </citation>
    <scope>NUCLEOTIDE SEQUENCE</scope>
</reference>
<gene>
    <name evidence="3" type="ORF">MNBD_CHLOROFLEXI01-91</name>
</gene>
<evidence type="ECO:0000313" key="3">
    <source>
        <dbReference type="EMBL" id="VAW30697.1"/>
    </source>
</evidence>
<dbReference type="Gene3D" id="3.30.450.40">
    <property type="match status" value="1"/>
</dbReference>
<dbReference type="EMBL" id="UOEU01000078">
    <property type="protein sequence ID" value="VAW30697.1"/>
    <property type="molecule type" value="Genomic_DNA"/>
</dbReference>